<organism evidence="2 3">
    <name type="scientific">Parathielavia hyrcaniae</name>
    <dbReference type="NCBI Taxonomy" id="113614"/>
    <lineage>
        <taxon>Eukaryota</taxon>
        <taxon>Fungi</taxon>
        <taxon>Dikarya</taxon>
        <taxon>Ascomycota</taxon>
        <taxon>Pezizomycotina</taxon>
        <taxon>Sordariomycetes</taxon>
        <taxon>Sordariomycetidae</taxon>
        <taxon>Sordariales</taxon>
        <taxon>Chaetomiaceae</taxon>
        <taxon>Parathielavia</taxon>
    </lineage>
</organism>
<feature type="region of interest" description="Disordered" evidence="1">
    <location>
        <begin position="57"/>
        <end position="90"/>
    </location>
</feature>
<reference evidence="2" key="1">
    <citation type="journal article" date="2023" name="Mol. Phylogenet. Evol.">
        <title>Genome-scale phylogeny and comparative genomics of the fungal order Sordariales.</title>
        <authorList>
            <person name="Hensen N."/>
            <person name="Bonometti L."/>
            <person name="Westerberg I."/>
            <person name="Brannstrom I.O."/>
            <person name="Guillou S."/>
            <person name="Cros-Aarteil S."/>
            <person name="Calhoun S."/>
            <person name="Haridas S."/>
            <person name="Kuo A."/>
            <person name="Mondo S."/>
            <person name="Pangilinan J."/>
            <person name="Riley R."/>
            <person name="LaButti K."/>
            <person name="Andreopoulos B."/>
            <person name="Lipzen A."/>
            <person name="Chen C."/>
            <person name="Yan M."/>
            <person name="Daum C."/>
            <person name="Ng V."/>
            <person name="Clum A."/>
            <person name="Steindorff A."/>
            <person name="Ohm R.A."/>
            <person name="Martin F."/>
            <person name="Silar P."/>
            <person name="Natvig D.O."/>
            <person name="Lalanne C."/>
            <person name="Gautier V."/>
            <person name="Ament-Velasquez S.L."/>
            <person name="Kruys A."/>
            <person name="Hutchinson M.I."/>
            <person name="Powell A.J."/>
            <person name="Barry K."/>
            <person name="Miller A.N."/>
            <person name="Grigoriev I.V."/>
            <person name="Debuchy R."/>
            <person name="Gladieux P."/>
            <person name="Hiltunen Thoren M."/>
            <person name="Johannesson H."/>
        </authorList>
    </citation>
    <scope>NUCLEOTIDE SEQUENCE</scope>
    <source>
        <strain evidence="2">CBS 757.83</strain>
    </source>
</reference>
<comment type="caution">
    <text evidence="2">The sequence shown here is derived from an EMBL/GenBank/DDBJ whole genome shotgun (WGS) entry which is preliminary data.</text>
</comment>
<name>A0AAN6T3Z1_9PEZI</name>
<gene>
    <name evidence="2" type="ORF">N658DRAFT_494705</name>
</gene>
<proteinExistence type="predicted"/>
<dbReference type="Proteomes" id="UP001305647">
    <property type="component" value="Unassembled WGS sequence"/>
</dbReference>
<evidence type="ECO:0000313" key="2">
    <source>
        <dbReference type="EMBL" id="KAK4103376.1"/>
    </source>
</evidence>
<evidence type="ECO:0000313" key="3">
    <source>
        <dbReference type="Proteomes" id="UP001305647"/>
    </source>
</evidence>
<sequence length="90" mass="9590">MGRSYVKNPSTTAAAKPVQWTDEVLHKYCGALDMGKDGKPNKAHRCEACLAVKARQSKWQGGAKGKRSGTQQKVGWHAGEFGDVGGGMGE</sequence>
<evidence type="ECO:0000256" key="1">
    <source>
        <dbReference type="SAM" id="MobiDB-lite"/>
    </source>
</evidence>
<reference evidence="2" key="2">
    <citation type="submission" date="2023-05" db="EMBL/GenBank/DDBJ databases">
        <authorList>
            <consortium name="Lawrence Berkeley National Laboratory"/>
            <person name="Steindorff A."/>
            <person name="Hensen N."/>
            <person name="Bonometti L."/>
            <person name="Westerberg I."/>
            <person name="Brannstrom I.O."/>
            <person name="Guillou S."/>
            <person name="Cros-Aarteil S."/>
            <person name="Calhoun S."/>
            <person name="Haridas S."/>
            <person name="Kuo A."/>
            <person name="Mondo S."/>
            <person name="Pangilinan J."/>
            <person name="Riley R."/>
            <person name="Labutti K."/>
            <person name="Andreopoulos B."/>
            <person name="Lipzen A."/>
            <person name="Chen C."/>
            <person name="Yanf M."/>
            <person name="Daum C."/>
            <person name="Ng V."/>
            <person name="Clum A."/>
            <person name="Ohm R."/>
            <person name="Martin F."/>
            <person name="Silar P."/>
            <person name="Natvig D."/>
            <person name="Lalanne C."/>
            <person name="Gautier V."/>
            <person name="Ament-Velasquez S.L."/>
            <person name="Kruys A."/>
            <person name="Hutchinson M.I."/>
            <person name="Powell A.J."/>
            <person name="Barry K."/>
            <person name="Miller A.N."/>
            <person name="Grigoriev I.V."/>
            <person name="Debuchy R."/>
            <person name="Gladieux P."/>
            <person name="Thoren M.H."/>
            <person name="Johannesson H."/>
        </authorList>
    </citation>
    <scope>NUCLEOTIDE SEQUENCE</scope>
    <source>
        <strain evidence="2">CBS 757.83</strain>
    </source>
</reference>
<protein>
    <submittedName>
        <fullName evidence="2">Uncharacterized protein</fullName>
    </submittedName>
</protein>
<accession>A0AAN6T3Z1</accession>
<dbReference type="EMBL" id="MU863629">
    <property type="protein sequence ID" value="KAK4103376.1"/>
    <property type="molecule type" value="Genomic_DNA"/>
</dbReference>
<dbReference type="AlphaFoldDB" id="A0AAN6T3Z1"/>
<keyword evidence="3" id="KW-1185">Reference proteome</keyword>